<evidence type="ECO:0000256" key="2">
    <source>
        <dbReference type="ARBA" id="ARBA00022553"/>
    </source>
</evidence>
<keyword evidence="6" id="KW-1278">Translocase</keyword>
<sequence>SQSVQKIMWSVVGALMPAAIMAVFYFGVRALWMILVCVLAALTTEALINRIRGAGLTIKDGSAVITGLLLSLTLPPSFPYSGGVIGAVFAIAIGKQIFGGLGYNIFNPALLGRAFLQASFPVQMTTWTLPGTANFSTIDTITAATPLGQFKFEGILTKYQDLVLGNIGGCLGETSAVAILIGGLFLIFRKYADWRIPVSFIGTVFVVGGLFWLIHPTQYPDPVFHLFSGGLMLGAFFMATDMVTSPITPKGSWFFGLGAGLILIIIR</sequence>
<evidence type="ECO:0008006" key="12">
    <source>
        <dbReference type="Google" id="ProtNLM"/>
    </source>
</evidence>
<keyword evidence="4" id="KW-0288">FMN</keyword>
<feature type="transmembrane region" description="Helical" evidence="10">
    <location>
        <begin position="84"/>
        <end position="106"/>
    </location>
</feature>
<dbReference type="GO" id="GO:0022900">
    <property type="term" value="P:electron transport chain"/>
    <property type="evidence" value="ECO:0007669"/>
    <property type="project" value="InterPro"/>
</dbReference>
<feature type="transmembrane region" description="Helical" evidence="10">
    <location>
        <begin position="223"/>
        <end position="239"/>
    </location>
</feature>
<feature type="transmembrane region" description="Helical" evidence="10">
    <location>
        <begin position="162"/>
        <end position="188"/>
    </location>
</feature>
<keyword evidence="2" id="KW-0597">Phosphoprotein</keyword>
<evidence type="ECO:0000256" key="5">
    <source>
        <dbReference type="ARBA" id="ARBA00022692"/>
    </source>
</evidence>
<keyword evidence="5 10" id="KW-0812">Transmembrane</keyword>
<accession>X1MXJ0</accession>
<dbReference type="PANTHER" id="PTHR30578:SF0">
    <property type="entry name" value="ION-TRANSLOCATING OXIDOREDUCTASE COMPLEX SUBUNIT D"/>
    <property type="match status" value="1"/>
</dbReference>
<evidence type="ECO:0000256" key="6">
    <source>
        <dbReference type="ARBA" id="ARBA00022967"/>
    </source>
</evidence>
<evidence type="ECO:0000256" key="9">
    <source>
        <dbReference type="ARBA" id="ARBA00023136"/>
    </source>
</evidence>
<feature type="transmembrane region" description="Helical" evidence="10">
    <location>
        <begin position="7"/>
        <end position="25"/>
    </location>
</feature>
<dbReference type="PANTHER" id="PTHR30578">
    <property type="entry name" value="ELECTRON TRANSPORT COMPLEX PROTEIN RNFD"/>
    <property type="match status" value="1"/>
</dbReference>
<feature type="transmembrane region" description="Helical" evidence="10">
    <location>
        <begin position="194"/>
        <end position="214"/>
    </location>
</feature>
<comment type="caution">
    <text evidence="11">The sequence shown here is derived from an EMBL/GenBank/DDBJ whole genome shotgun (WGS) entry which is preliminary data.</text>
</comment>
<evidence type="ECO:0000256" key="4">
    <source>
        <dbReference type="ARBA" id="ARBA00022643"/>
    </source>
</evidence>
<name>X1MXJ0_9ZZZZ</name>
<feature type="non-terminal residue" evidence="11">
    <location>
        <position position="267"/>
    </location>
</feature>
<feature type="transmembrane region" description="Helical" evidence="10">
    <location>
        <begin position="31"/>
        <end position="48"/>
    </location>
</feature>
<dbReference type="AlphaFoldDB" id="X1MXJ0"/>
<keyword evidence="1" id="KW-0813">Transport</keyword>
<keyword evidence="9 10" id="KW-0472">Membrane</keyword>
<reference evidence="11" key="1">
    <citation type="journal article" date="2014" name="Front. Microbiol.">
        <title>High frequency of phylogenetically diverse reductive dehalogenase-homologous genes in deep subseafloor sedimentary metagenomes.</title>
        <authorList>
            <person name="Kawai M."/>
            <person name="Futagami T."/>
            <person name="Toyoda A."/>
            <person name="Takaki Y."/>
            <person name="Nishi S."/>
            <person name="Hori S."/>
            <person name="Arai W."/>
            <person name="Tsubouchi T."/>
            <person name="Morono Y."/>
            <person name="Uchiyama I."/>
            <person name="Ito T."/>
            <person name="Fujiyama A."/>
            <person name="Inagaki F."/>
            <person name="Takami H."/>
        </authorList>
    </citation>
    <scope>NUCLEOTIDE SEQUENCE</scope>
    <source>
        <strain evidence="11">Expedition CK06-06</strain>
    </source>
</reference>
<feature type="transmembrane region" description="Helical" evidence="10">
    <location>
        <begin position="251"/>
        <end position="266"/>
    </location>
</feature>
<evidence type="ECO:0000313" key="11">
    <source>
        <dbReference type="EMBL" id="GAI35963.1"/>
    </source>
</evidence>
<keyword evidence="8 10" id="KW-1133">Transmembrane helix</keyword>
<feature type="non-terminal residue" evidence="11">
    <location>
        <position position="1"/>
    </location>
</feature>
<dbReference type="GO" id="GO:0055085">
    <property type="term" value="P:transmembrane transport"/>
    <property type="evidence" value="ECO:0007669"/>
    <property type="project" value="InterPro"/>
</dbReference>
<organism evidence="11">
    <name type="scientific">marine sediment metagenome</name>
    <dbReference type="NCBI Taxonomy" id="412755"/>
    <lineage>
        <taxon>unclassified sequences</taxon>
        <taxon>metagenomes</taxon>
        <taxon>ecological metagenomes</taxon>
    </lineage>
</organism>
<proteinExistence type="predicted"/>
<evidence type="ECO:0000256" key="10">
    <source>
        <dbReference type="SAM" id="Phobius"/>
    </source>
</evidence>
<protein>
    <recommendedName>
        <fullName evidence="12">RnfABCDGE type electron transport complex subunit D</fullName>
    </recommendedName>
</protein>
<feature type="transmembrane region" description="Helical" evidence="10">
    <location>
        <begin position="60"/>
        <end position="78"/>
    </location>
</feature>
<dbReference type="InterPro" id="IPR004338">
    <property type="entry name" value="NqrB/RnfD"/>
</dbReference>
<keyword evidence="7" id="KW-0249">Electron transport</keyword>
<dbReference type="GO" id="GO:0005886">
    <property type="term" value="C:plasma membrane"/>
    <property type="evidence" value="ECO:0007669"/>
    <property type="project" value="TreeGrafter"/>
</dbReference>
<dbReference type="EMBL" id="BARV01024686">
    <property type="protein sequence ID" value="GAI35963.1"/>
    <property type="molecule type" value="Genomic_DNA"/>
</dbReference>
<dbReference type="Pfam" id="PF03116">
    <property type="entry name" value="NQR2_RnfD_RnfE"/>
    <property type="match status" value="1"/>
</dbReference>
<keyword evidence="3" id="KW-0285">Flavoprotein</keyword>
<gene>
    <name evidence="11" type="ORF">S06H3_40247</name>
</gene>
<dbReference type="NCBIfam" id="TIGR01946">
    <property type="entry name" value="rnfD"/>
    <property type="match status" value="1"/>
</dbReference>
<dbReference type="InterPro" id="IPR011303">
    <property type="entry name" value="RnfD_bac"/>
</dbReference>
<evidence type="ECO:0000256" key="8">
    <source>
        <dbReference type="ARBA" id="ARBA00022989"/>
    </source>
</evidence>
<evidence type="ECO:0000256" key="3">
    <source>
        <dbReference type="ARBA" id="ARBA00022630"/>
    </source>
</evidence>
<evidence type="ECO:0000256" key="1">
    <source>
        <dbReference type="ARBA" id="ARBA00022448"/>
    </source>
</evidence>
<evidence type="ECO:0000256" key="7">
    <source>
        <dbReference type="ARBA" id="ARBA00022982"/>
    </source>
</evidence>